<dbReference type="Proteomes" id="UP000238312">
    <property type="component" value="Unassembled WGS sequence"/>
</dbReference>
<dbReference type="EMBL" id="PVNG01000018">
    <property type="protein sequence ID" value="PRX60008.1"/>
    <property type="molecule type" value="Genomic_DNA"/>
</dbReference>
<comment type="caution">
    <text evidence="3">The sequence shown here is derived from an EMBL/GenBank/DDBJ whole genome shotgun (WGS) entry which is preliminary data.</text>
</comment>
<proteinExistence type="predicted"/>
<dbReference type="GO" id="GO:0016491">
    <property type="term" value="F:oxidoreductase activity"/>
    <property type="evidence" value="ECO:0007669"/>
    <property type="project" value="UniProtKB-KW"/>
</dbReference>
<evidence type="ECO:0000313" key="3">
    <source>
        <dbReference type="EMBL" id="PRX60008.1"/>
    </source>
</evidence>
<reference evidence="3 4" key="1">
    <citation type="submission" date="2018-03" db="EMBL/GenBank/DDBJ databases">
        <title>Genomic Encyclopedia of Type Strains, Phase III (KMG-III): the genomes of soil and plant-associated and newly described type strains.</title>
        <authorList>
            <person name="Whitman W."/>
        </authorList>
    </citation>
    <scope>NUCLEOTIDE SEQUENCE [LARGE SCALE GENOMIC DNA]</scope>
    <source>
        <strain evidence="3 4">CGMCC 4.7104</strain>
    </source>
</reference>
<accession>A0A2T0MPP9</accession>
<name>A0A2T0MPP9_9ACTN</name>
<dbReference type="AlphaFoldDB" id="A0A2T0MPP9"/>
<sequence length="395" mass="42270">MGWWELLASDGMNDTGTLDEAYGRLHTTGPEFDGWLSNHGPMAVESMVRHGYGREVHRWLDTYVGRLDELPRGSSPIEAGEWREALGDPRRLGDWLAYFDRELREQPWRAVLGTWWPRLLPGIAAGATHGVIRTGHAIHALLRQEDETRLAELGQALGYWAARWQAIAGFEALSGRGGSERVMTGSGTPGIDAPSSTGASERATAGFDAPSGTAGPERAFAGVPRVPDQSAGINHRLEQLGELAGWRSSLAALKPAADPEQARAYLTELADAATLRYATHAHGNAVMLVHTATAPTAVLRALPALPAEMWVAGLNAAWAAGAAVTAAYAPDQPVPRQDLPAVPGPAEEVFELAVRHGDEHVIKLADTALDVHRRTGDPDALAAVVRATGLIKPLR</sequence>
<dbReference type="InterPro" id="IPR025337">
    <property type="entry name" value="Questin_oxidase-like"/>
</dbReference>
<feature type="region of interest" description="Disordered" evidence="2">
    <location>
        <begin position="177"/>
        <end position="227"/>
    </location>
</feature>
<evidence type="ECO:0000313" key="4">
    <source>
        <dbReference type="Proteomes" id="UP000238312"/>
    </source>
</evidence>
<protein>
    <submittedName>
        <fullName evidence="3">Uncharacterized protein DUF4243</fullName>
    </submittedName>
</protein>
<evidence type="ECO:0000256" key="2">
    <source>
        <dbReference type="SAM" id="MobiDB-lite"/>
    </source>
</evidence>
<gene>
    <name evidence="3" type="ORF">B0I32_118150</name>
</gene>
<dbReference type="Pfam" id="PF14027">
    <property type="entry name" value="Questin_oxidase"/>
    <property type="match status" value="1"/>
</dbReference>
<keyword evidence="4" id="KW-1185">Reference proteome</keyword>
<organism evidence="3 4">
    <name type="scientific">Nonomuraea fuscirosea</name>
    <dbReference type="NCBI Taxonomy" id="1291556"/>
    <lineage>
        <taxon>Bacteria</taxon>
        <taxon>Bacillati</taxon>
        <taxon>Actinomycetota</taxon>
        <taxon>Actinomycetes</taxon>
        <taxon>Streptosporangiales</taxon>
        <taxon>Streptosporangiaceae</taxon>
        <taxon>Nonomuraea</taxon>
    </lineage>
</organism>
<evidence type="ECO:0000256" key="1">
    <source>
        <dbReference type="ARBA" id="ARBA00023002"/>
    </source>
</evidence>
<keyword evidence="1" id="KW-0560">Oxidoreductase</keyword>